<evidence type="ECO:0000313" key="4">
    <source>
        <dbReference type="Proteomes" id="UP001233360"/>
    </source>
</evidence>
<proteinExistence type="predicted"/>
<reference evidence="3 4" key="1">
    <citation type="submission" date="2023-07" db="EMBL/GenBank/DDBJ databases">
        <title>Functional and genomic diversity of the sorghum phyllosphere microbiome.</title>
        <authorList>
            <person name="Shade A."/>
        </authorList>
    </citation>
    <scope>NUCLEOTIDE SEQUENCE [LARGE SCALE GENOMIC DNA]</scope>
    <source>
        <strain evidence="3 4">SORGH_AS_0887</strain>
    </source>
</reference>
<dbReference type="EMBL" id="JAUTBK010000002">
    <property type="protein sequence ID" value="MDQ1208580.1"/>
    <property type="molecule type" value="Genomic_DNA"/>
</dbReference>
<feature type="signal peptide" evidence="1">
    <location>
        <begin position="1"/>
        <end position="21"/>
    </location>
</feature>
<dbReference type="Proteomes" id="UP001233360">
    <property type="component" value="Unassembled WGS sequence"/>
</dbReference>
<evidence type="ECO:0000256" key="1">
    <source>
        <dbReference type="SAM" id="SignalP"/>
    </source>
</evidence>
<protein>
    <recommendedName>
        <fullName evidence="2">DUF6160 domain-containing protein</fullName>
    </recommendedName>
</protein>
<dbReference type="InterPro" id="IPR046158">
    <property type="entry name" value="DUF6160"/>
</dbReference>
<feature type="domain" description="DUF6160" evidence="2">
    <location>
        <begin position="1"/>
        <end position="101"/>
    </location>
</feature>
<dbReference type="Pfam" id="PF19657">
    <property type="entry name" value="DUF6160"/>
    <property type="match status" value="1"/>
</dbReference>
<comment type="caution">
    <text evidence="3">The sequence shown here is derived from an EMBL/GenBank/DDBJ whole genome shotgun (WGS) entry which is preliminary data.</text>
</comment>
<sequence>MKIFTKLALVSSMLISVNAMAMQAMDDASMSATTGQDGLNIGIKLDNAGISIGKLYVHDNDGLGTDTNITGATGTAGAIAINGVTVKQTSSDNLLDLKIDTDGSSAGAFLNIAATVGAVDVKIGSIGIGSSNDAVNTTTGLRGVKSDPTEILTGLTLSLGKVAANIQLGATPQGAMIVLNSTLQKGLTISNLGIKDAKGGGQIYLDNIYVRGADNTTGDLTLNATVGVTADGIVIKNNSAQNINTYIQGVHLGSSTAKSIGDVEVAGLNVGNSTITISGH</sequence>
<dbReference type="RefSeq" id="WP_307003129.1">
    <property type="nucleotide sequence ID" value="NZ_JAUTBK010000002.1"/>
</dbReference>
<gene>
    <name evidence="3" type="ORF">QE380_001503</name>
</gene>
<keyword evidence="4" id="KW-1185">Reference proteome</keyword>
<feature type="chain" id="PRO_5045212408" description="DUF6160 domain-containing protein" evidence="1">
    <location>
        <begin position="22"/>
        <end position="280"/>
    </location>
</feature>
<name>A0ABU0UVK9_ACIBI</name>
<organism evidence="3 4">
    <name type="scientific">Acinetobacter baylyi</name>
    <dbReference type="NCBI Taxonomy" id="202950"/>
    <lineage>
        <taxon>Bacteria</taxon>
        <taxon>Pseudomonadati</taxon>
        <taxon>Pseudomonadota</taxon>
        <taxon>Gammaproteobacteria</taxon>
        <taxon>Moraxellales</taxon>
        <taxon>Moraxellaceae</taxon>
        <taxon>Acinetobacter</taxon>
    </lineage>
</organism>
<keyword evidence="1" id="KW-0732">Signal</keyword>
<accession>A0ABU0UVK9</accession>
<evidence type="ECO:0000313" key="3">
    <source>
        <dbReference type="EMBL" id="MDQ1208580.1"/>
    </source>
</evidence>
<evidence type="ECO:0000259" key="2">
    <source>
        <dbReference type="Pfam" id="PF19657"/>
    </source>
</evidence>